<name>A0A1M7CIF9_9FLAO</name>
<dbReference type="RefSeq" id="WP_068841624.1">
    <property type="nucleotide sequence ID" value="NZ_FRBT01000002.1"/>
</dbReference>
<reference evidence="2" key="1">
    <citation type="submission" date="2016-11" db="EMBL/GenBank/DDBJ databases">
        <authorList>
            <person name="Varghese N."/>
            <person name="Submissions S."/>
        </authorList>
    </citation>
    <scope>NUCLEOTIDE SEQUENCE [LARGE SCALE GENOMIC DNA]</scope>
    <source>
        <strain evidence="2">DSM 24724</strain>
    </source>
</reference>
<dbReference type="STRING" id="946677.SAMN05444484_102166"/>
<evidence type="ECO:0000313" key="2">
    <source>
        <dbReference type="Proteomes" id="UP000184028"/>
    </source>
</evidence>
<dbReference type="OrthoDB" id="2962756at2"/>
<accession>A0A1M7CIF9</accession>
<proteinExistence type="predicted"/>
<evidence type="ECO:0000313" key="1">
    <source>
        <dbReference type="EMBL" id="SHL66947.1"/>
    </source>
</evidence>
<organism evidence="1 2">
    <name type="scientific">Flavobacterium chilense</name>
    <dbReference type="NCBI Taxonomy" id="946677"/>
    <lineage>
        <taxon>Bacteria</taxon>
        <taxon>Pseudomonadati</taxon>
        <taxon>Bacteroidota</taxon>
        <taxon>Flavobacteriia</taxon>
        <taxon>Flavobacteriales</taxon>
        <taxon>Flavobacteriaceae</taxon>
        <taxon>Flavobacterium</taxon>
    </lineage>
</organism>
<dbReference type="AlphaFoldDB" id="A0A1M7CIF9"/>
<gene>
    <name evidence="1" type="ORF">SAMN05444484_102166</name>
</gene>
<dbReference type="Proteomes" id="UP000184028">
    <property type="component" value="Unassembled WGS sequence"/>
</dbReference>
<sequence length="309" mass="36228">MIKTEFGTFDGDKWEYICQICFKQNFREEVYIEVKATPGDYGIEGFTRTGKVFQCYCPDETYSSSDLYEKHRDKVTKDLKKLKTYEKQLKAFLGDTKINKWYFVTPLHSKNDIVAHCTSKRDEVKSWQLSIIDNENFEIIFEDINFLHPHLTLALDSTNQKINLSPNDEITDGEKLKWKGSEISLVENAQRKHLSRFDSSANNVEERVDILTEKTIASFLGGNILLRTWENQYPTEYEKFLAIVSLVENEVVEKCMFPVEDKNKLYFSFRDLVTDKLNIAFPKLEQEMIINLTNQVMADWILRCPINFE</sequence>
<protein>
    <submittedName>
        <fullName evidence="1">Uncharacterized protein</fullName>
    </submittedName>
</protein>
<dbReference type="EMBL" id="FRBT01000002">
    <property type="protein sequence ID" value="SHL66947.1"/>
    <property type="molecule type" value="Genomic_DNA"/>
</dbReference>
<keyword evidence="2" id="KW-1185">Reference proteome</keyword>